<evidence type="ECO:0000313" key="2">
    <source>
        <dbReference type="Proteomes" id="UP001331761"/>
    </source>
</evidence>
<dbReference type="InterPro" id="IPR004988">
    <property type="entry name" value="DUF273"/>
</dbReference>
<reference evidence="1 2" key="1">
    <citation type="submission" date="2019-10" db="EMBL/GenBank/DDBJ databases">
        <title>Assembly and Annotation for the nematode Trichostrongylus colubriformis.</title>
        <authorList>
            <person name="Martin J."/>
        </authorList>
    </citation>
    <scope>NUCLEOTIDE SEQUENCE [LARGE SCALE GENOMIC DNA]</scope>
    <source>
        <strain evidence="1">G859</strain>
        <tissue evidence="1">Whole worm</tissue>
    </source>
</reference>
<dbReference type="PANTHER" id="PTHR31562:SF8">
    <property type="entry name" value="ALPHA-1,6-MANNOSYLTRANSFERASE"/>
    <property type="match status" value="1"/>
</dbReference>
<protein>
    <submittedName>
        <fullName evidence="1">Uncharacterized protein</fullName>
    </submittedName>
</protein>
<dbReference type="EMBL" id="WIXE01006141">
    <property type="protein sequence ID" value="KAK5981568.1"/>
    <property type="molecule type" value="Genomic_DNA"/>
</dbReference>
<keyword evidence="2" id="KW-1185">Reference proteome</keyword>
<accession>A0AAN8G5X6</accession>
<dbReference type="Proteomes" id="UP001331761">
    <property type="component" value="Unassembled WGS sequence"/>
</dbReference>
<dbReference type="AlphaFoldDB" id="A0AAN8G5X6"/>
<sequence length="398" mass="46735">MRGRWPAERTLVWYRRSLKTRTFLLLLLILPLFLVVLCIRLTFYGDHHFSIVKLRWDDSNNFHMRDVKYPKRHNMNECPPYFGNVTIFVGYTAEHKQNGMYDVAQRSLECYLKTVNYTLLAIDLDNDSRVNESCSLHKSIFYKKHCAVIQYLPETDWMLVLDADTGIVNPDHCIEEYIDDRVSVLLIDRFFNWEFAAGNYLVKNSPFAHHFLQSWVDYESKQDDTTWHGNDQGGLMLNVLGLLLPHAKHEYDVCEHYWKKATNYETYMKLVTCVRLALGSKRLWSGKIRIFNKAHGFVRDGWSTGQMWSPEDFMFHGWKKVKNQKGHPFSEIIDPAKCGVGLHGWHWDQKKRKSAIELRSALQDAESFYRKIFPAEARIIPLLDAFNVSSCYPQCETV</sequence>
<dbReference type="PANTHER" id="PTHR31562">
    <property type="entry name" value="PROTEIN CBG18972"/>
    <property type="match status" value="1"/>
</dbReference>
<gene>
    <name evidence="1" type="ORF">GCK32_001691</name>
</gene>
<proteinExistence type="predicted"/>
<dbReference type="InterPro" id="IPR029044">
    <property type="entry name" value="Nucleotide-diphossugar_trans"/>
</dbReference>
<name>A0AAN8G5X6_TRICO</name>
<organism evidence="1 2">
    <name type="scientific">Trichostrongylus colubriformis</name>
    <name type="common">Black scour worm</name>
    <dbReference type="NCBI Taxonomy" id="6319"/>
    <lineage>
        <taxon>Eukaryota</taxon>
        <taxon>Metazoa</taxon>
        <taxon>Ecdysozoa</taxon>
        <taxon>Nematoda</taxon>
        <taxon>Chromadorea</taxon>
        <taxon>Rhabditida</taxon>
        <taxon>Rhabditina</taxon>
        <taxon>Rhabditomorpha</taxon>
        <taxon>Strongyloidea</taxon>
        <taxon>Trichostrongylidae</taxon>
        <taxon>Trichostrongylus</taxon>
    </lineage>
</organism>
<comment type="caution">
    <text evidence="1">The sequence shown here is derived from an EMBL/GenBank/DDBJ whole genome shotgun (WGS) entry which is preliminary data.</text>
</comment>
<dbReference type="Gene3D" id="3.90.550.10">
    <property type="entry name" value="Spore Coat Polysaccharide Biosynthesis Protein SpsA, Chain A"/>
    <property type="match status" value="1"/>
</dbReference>
<dbReference type="Pfam" id="PF03314">
    <property type="entry name" value="DUF273"/>
    <property type="match status" value="1"/>
</dbReference>
<evidence type="ECO:0000313" key="1">
    <source>
        <dbReference type="EMBL" id="KAK5981568.1"/>
    </source>
</evidence>